<keyword evidence="1" id="KW-1133">Transmembrane helix</keyword>
<dbReference type="OrthoDB" id="1099698at2"/>
<keyword evidence="1" id="KW-0812">Transmembrane</keyword>
<feature type="transmembrane region" description="Helical" evidence="1">
    <location>
        <begin position="292"/>
        <end position="313"/>
    </location>
</feature>
<dbReference type="Proteomes" id="UP000017831">
    <property type="component" value="Unassembled WGS sequence"/>
</dbReference>
<feature type="transmembrane region" description="Helical" evidence="1">
    <location>
        <begin position="264"/>
        <end position="280"/>
    </location>
</feature>
<dbReference type="HOGENOM" id="CLU_472449_0_0_10"/>
<feature type="transmembrane region" description="Helical" evidence="1">
    <location>
        <begin position="162"/>
        <end position="183"/>
    </location>
</feature>
<dbReference type="EMBL" id="AQHY01000009">
    <property type="protein sequence ID" value="EOA56963.1"/>
    <property type="molecule type" value="Genomic_DNA"/>
</dbReference>
<sequence length="478" mass="55041">MSNISSVKWIVVLGFLLVLFQQDFGILAFHHNYLSALFASMIACFLYESLNTNSYKKLFIASVLIGINIFVRIPNITLIGLLPILFIVDFYYKRSYLSLFKQIRVSFIGLLSGVIIVLAVMLVFRHFDIFVSSLKNNLFSAASSSTSTHNLSSMFYTYIDNYYQIGKILIIYGTMLFVITKIVRKYHSACLYLGAIIIAVISFFLVYRLGGIYVLYGISFIVIAYSFYLYRNQPQIVYLLSIALCLSVFMPLGSDFGIGNMGSFAIWWLIPLCLILYLKIIGTLKSKKLYCFYKLAGVLSVSGYIMLQLFTILGQCYFDKGSRADKKYCIHSSSLATTLTTKQKAEAVDVLLIHSANYIKEGDYVLFFQNMATLHYLTRTKPYLYNPWPWTYDADNMERQFLRAEKERDTLPVVIREKGVLPGSLWLEEAAGWNREDLPDTYSYKSKKIALINQFLKKHDYKLVWENHVFQIWLPDSM</sequence>
<keyword evidence="3" id="KW-1185">Reference proteome</keyword>
<feature type="transmembrane region" description="Helical" evidence="1">
    <location>
        <begin position="58"/>
        <end position="91"/>
    </location>
</feature>
<proteinExistence type="predicted"/>
<feature type="transmembrane region" description="Helical" evidence="1">
    <location>
        <begin position="237"/>
        <end position="258"/>
    </location>
</feature>
<evidence type="ECO:0000256" key="1">
    <source>
        <dbReference type="SAM" id="Phobius"/>
    </source>
</evidence>
<protein>
    <recommendedName>
        <fullName evidence="4">Glycosyltransferase RgtA/B/C/D-like domain-containing protein</fullName>
    </recommendedName>
</protein>
<organism evidence="2 3">
    <name type="scientific">Phocaeicola massiliensis B84634 = Timone 84634 = DSM 17679 = JCM 13223</name>
    <dbReference type="NCBI Taxonomy" id="1121098"/>
    <lineage>
        <taxon>Bacteria</taxon>
        <taxon>Pseudomonadati</taxon>
        <taxon>Bacteroidota</taxon>
        <taxon>Bacteroidia</taxon>
        <taxon>Bacteroidales</taxon>
        <taxon>Bacteroidaceae</taxon>
        <taxon>Phocaeicola</taxon>
    </lineage>
</organism>
<evidence type="ECO:0000313" key="2">
    <source>
        <dbReference type="EMBL" id="EOA56963.1"/>
    </source>
</evidence>
<dbReference type="GeneID" id="60063183"/>
<feature type="transmembrane region" description="Helical" evidence="1">
    <location>
        <begin position="213"/>
        <end position="230"/>
    </location>
</feature>
<accession>U6RP28</accession>
<feature type="transmembrane region" description="Helical" evidence="1">
    <location>
        <begin position="190"/>
        <end position="207"/>
    </location>
</feature>
<feature type="transmembrane region" description="Helical" evidence="1">
    <location>
        <begin position="103"/>
        <end position="124"/>
    </location>
</feature>
<keyword evidence="1" id="KW-0472">Membrane</keyword>
<dbReference type="RefSeq" id="WP_005937327.1">
    <property type="nucleotide sequence ID" value="NZ_KB890321.1"/>
</dbReference>
<dbReference type="PATRIC" id="fig|1121098.3.peg.789"/>
<evidence type="ECO:0008006" key="4">
    <source>
        <dbReference type="Google" id="ProtNLM"/>
    </source>
</evidence>
<evidence type="ECO:0000313" key="3">
    <source>
        <dbReference type="Proteomes" id="UP000017831"/>
    </source>
</evidence>
<comment type="caution">
    <text evidence="2">The sequence shown here is derived from an EMBL/GenBank/DDBJ whole genome shotgun (WGS) entry which is preliminary data.</text>
</comment>
<gene>
    <name evidence="2" type="ORF">HMPREF1534_00774</name>
</gene>
<dbReference type="eggNOG" id="ENOG502ZUGM">
    <property type="taxonomic scope" value="Bacteria"/>
</dbReference>
<name>U6RP28_9BACT</name>
<reference evidence="2 3" key="1">
    <citation type="submission" date="2013-04" db="EMBL/GenBank/DDBJ databases">
        <title>The Genome Sequence of Bacteroides massiliensis DSM 17679.</title>
        <authorList>
            <consortium name="The Broad Institute Genomics Platform"/>
            <person name="Earl A."/>
            <person name="Ward D."/>
            <person name="Feldgarden M."/>
            <person name="Gevers D."/>
            <person name="Martens E."/>
            <person name="Fenner L."/>
            <person name="Roux V."/>
            <person name="Mallet M.N."/>
            <person name="Raoult D."/>
            <person name="Walker B."/>
            <person name="Young S."/>
            <person name="Zeng Q."/>
            <person name="Gargeya S."/>
            <person name="Fitzgerald M."/>
            <person name="Haas B."/>
            <person name="Abouelleil A."/>
            <person name="Allen A.W."/>
            <person name="Alvarado L."/>
            <person name="Arachchi H.M."/>
            <person name="Berlin A.M."/>
            <person name="Chapman S.B."/>
            <person name="Gainer-Dewar J."/>
            <person name="Goldberg J."/>
            <person name="Griggs A."/>
            <person name="Gujja S."/>
            <person name="Hansen M."/>
            <person name="Howarth C."/>
            <person name="Imamovic A."/>
            <person name="Ireland A."/>
            <person name="Larimer J."/>
            <person name="McCowan C."/>
            <person name="Murphy C."/>
            <person name="Pearson M."/>
            <person name="Poon T.W."/>
            <person name="Priest M."/>
            <person name="Roberts A."/>
            <person name="Saif S."/>
            <person name="Shea T."/>
            <person name="Sisk P."/>
            <person name="Sykes S."/>
            <person name="Wortman J."/>
            <person name="Nusbaum C."/>
            <person name="Birren B."/>
        </authorList>
    </citation>
    <scope>NUCLEOTIDE SEQUENCE [LARGE SCALE GENOMIC DNA]</scope>
    <source>
        <strain evidence="3">B84634 / Timone 84634 / DSM 17679 / JCM 13223</strain>
    </source>
</reference>
<dbReference type="AlphaFoldDB" id="U6RP28"/>